<sequence>MATRTRNTERLSRERIVEAAVELLDTTGEDGLTFRALSAHLRTGPGAIYWHVANKGELLDAATDAVLTRGMTGEAATGTPQEVIRAIALVLFDAIDEHPWVGAQLSDGPWRSVTLQICERIGQQIQRLGVPGAEQFMAASAVMLYILGAARQNAANARMNPPGADRAAILATQAAAWEGLDPEGFPFLRHVAGQMREHDDREQFVAGLDLILVGITGLA</sequence>
<dbReference type="STRING" id="512565.AMIS_39450"/>
<keyword evidence="1" id="KW-0805">Transcription regulation</keyword>
<protein>
    <submittedName>
        <fullName evidence="6">Putative TetR-family transcriptional regulator</fullName>
    </submittedName>
</protein>
<dbReference type="Proteomes" id="UP000007882">
    <property type="component" value="Chromosome"/>
</dbReference>
<dbReference type="InterPro" id="IPR004111">
    <property type="entry name" value="Repressor_TetR_C"/>
</dbReference>
<dbReference type="eggNOG" id="COG1309">
    <property type="taxonomic scope" value="Bacteria"/>
</dbReference>
<dbReference type="PANTHER" id="PTHR30055:SF151">
    <property type="entry name" value="TRANSCRIPTIONAL REGULATORY PROTEIN"/>
    <property type="match status" value="1"/>
</dbReference>
<feature type="domain" description="HTH tetR-type" evidence="5">
    <location>
        <begin position="10"/>
        <end position="70"/>
    </location>
</feature>
<evidence type="ECO:0000256" key="2">
    <source>
        <dbReference type="ARBA" id="ARBA00023125"/>
    </source>
</evidence>
<dbReference type="Gene3D" id="1.10.357.10">
    <property type="entry name" value="Tetracycline Repressor, domain 2"/>
    <property type="match status" value="1"/>
</dbReference>
<dbReference type="GO" id="GO:0003700">
    <property type="term" value="F:DNA-binding transcription factor activity"/>
    <property type="evidence" value="ECO:0007669"/>
    <property type="project" value="TreeGrafter"/>
</dbReference>
<feature type="DNA-binding region" description="H-T-H motif" evidence="4">
    <location>
        <begin position="33"/>
        <end position="52"/>
    </location>
</feature>
<evidence type="ECO:0000256" key="4">
    <source>
        <dbReference type="PROSITE-ProRule" id="PRU00335"/>
    </source>
</evidence>
<dbReference type="SUPFAM" id="SSF48498">
    <property type="entry name" value="Tetracyclin repressor-like, C-terminal domain"/>
    <property type="match status" value="1"/>
</dbReference>
<accession>I0H828</accession>
<dbReference type="HOGENOM" id="CLU_069543_5_2_11"/>
<dbReference type="OrthoDB" id="4427109at2"/>
<dbReference type="AlphaFoldDB" id="I0H828"/>
<organism evidence="6 7">
    <name type="scientific">Actinoplanes missouriensis (strain ATCC 14538 / DSM 43046 / CBS 188.64 / JCM 3121 / NBRC 102363 / NCIMB 12654 / NRRL B-3342 / UNCC 431)</name>
    <dbReference type="NCBI Taxonomy" id="512565"/>
    <lineage>
        <taxon>Bacteria</taxon>
        <taxon>Bacillati</taxon>
        <taxon>Actinomycetota</taxon>
        <taxon>Actinomycetes</taxon>
        <taxon>Micromonosporales</taxon>
        <taxon>Micromonosporaceae</taxon>
        <taxon>Actinoplanes</taxon>
    </lineage>
</organism>
<keyword evidence="2 4" id="KW-0238">DNA-binding</keyword>
<dbReference type="Pfam" id="PF00440">
    <property type="entry name" value="TetR_N"/>
    <property type="match status" value="1"/>
</dbReference>
<dbReference type="KEGG" id="ams:AMIS_39450"/>
<dbReference type="InterPro" id="IPR036271">
    <property type="entry name" value="Tet_transcr_reg_TetR-rel_C_sf"/>
</dbReference>
<dbReference type="GO" id="GO:0045892">
    <property type="term" value="P:negative regulation of DNA-templated transcription"/>
    <property type="evidence" value="ECO:0007669"/>
    <property type="project" value="InterPro"/>
</dbReference>
<evidence type="ECO:0000256" key="1">
    <source>
        <dbReference type="ARBA" id="ARBA00023015"/>
    </source>
</evidence>
<dbReference type="PANTHER" id="PTHR30055">
    <property type="entry name" value="HTH-TYPE TRANSCRIPTIONAL REGULATOR RUTR"/>
    <property type="match status" value="1"/>
</dbReference>
<name>I0H828_ACTM4</name>
<dbReference type="Gene3D" id="1.10.10.60">
    <property type="entry name" value="Homeodomain-like"/>
    <property type="match status" value="1"/>
</dbReference>
<dbReference type="PROSITE" id="PS50977">
    <property type="entry name" value="HTH_TETR_2"/>
    <property type="match status" value="1"/>
</dbReference>
<dbReference type="RefSeq" id="WP_014444059.1">
    <property type="nucleotide sequence ID" value="NC_017093.1"/>
</dbReference>
<evidence type="ECO:0000313" key="6">
    <source>
        <dbReference type="EMBL" id="BAL89165.1"/>
    </source>
</evidence>
<keyword evidence="3" id="KW-0804">Transcription</keyword>
<dbReference type="InterPro" id="IPR009057">
    <property type="entry name" value="Homeodomain-like_sf"/>
</dbReference>
<evidence type="ECO:0000259" key="5">
    <source>
        <dbReference type="PROSITE" id="PS50977"/>
    </source>
</evidence>
<evidence type="ECO:0000313" key="7">
    <source>
        <dbReference type="Proteomes" id="UP000007882"/>
    </source>
</evidence>
<keyword evidence="7" id="KW-1185">Reference proteome</keyword>
<dbReference type="GO" id="GO:0000976">
    <property type="term" value="F:transcription cis-regulatory region binding"/>
    <property type="evidence" value="ECO:0007669"/>
    <property type="project" value="TreeGrafter"/>
</dbReference>
<dbReference type="SUPFAM" id="SSF46689">
    <property type="entry name" value="Homeodomain-like"/>
    <property type="match status" value="1"/>
</dbReference>
<proteinExistence type="predicted"/>
<dbReference type="PATRIC" id="fig|512565.3.peg.3931"/>
<evidence type="ECO:0000256" key="3">
    <source>
        <dbReference type="ARBA" id="ARBA00023163"/>
    </source>
</evidence>
<dbReference type="EMBL" id="AP012319">
    <property type="protein sequence ID" value="BAL89165.1"/>
    <property type="molecule type" value="Genomic_DNA"/>
</dbReference>
<dbReference type="Pfam" id="PF02909">
    <property type="entry name" value="TetR_C_1"/>
    <property type="match status" value="1"/>
</dbReference>
<gene>
    <name evidence="6" type="ordered locus">AMIS_39450</name>
</gene>
<dbReference type="InterPro" id="IPR050109">
    <property type="entry name" value="HTH-type_TetR-like_transc_reg"/>
</dbReference>
<dbReference type="InterPro" id="IPR001647">
    <property type="entry name" value="HTH_TetR"/>
</dbReference>
<reference evidence="6 7" key="1">
    <citation type="submission" date="2012-02" db="EMBL/GenBank/DDBJ databases">
        <title>Complete genome sequence of Actinoplanes missouriensis 431 (= NBRC 102363).</title>
        <authorList>
            <person name="Ohnishi Y."/>
            <person name="Ishikawa J."/>
            <person name="Sekine M."/>
            <person name="Hosoyama A."/>
            <person name="Harada T."/>
            <person name="Narita H."/>
            <person name="Hata T."/>
            <person name="Konno Y."/>
            <person name="Tutikane K."/>
            <person name="Fujita N."/>
            <person name="Horinouchi S."/>
            <person name="Hayakawa M."/>
        </authorList>
    </citation>
    <scope>NUCLEOTIDE SEQUENCE [LARGE SCALE GENOMIC DNA]</scope>
    <source>
        <strain evidence="7">ATCC 14538 / DSM 43046 / CBS 188.64 / JCM 3121 / NBRC 102363 / NCIMB 12654 / NRRL B-3342 / UNCC 431</strain>
    </source>
</reference>